<feature type="non-terminal residue" evidence="2">
    <location>
        <position position="100"/>
    </location>
</feature>
<name>A0AA39F105_9HYME</name>
<reference evidence="2" key="1">
    <citation type="journal article" date="2023" name="bioRxiv">
        <title>Scaffold-level genome assemblies of two parasitoid biocontrol wasps reveal the parthenogenesis mechanism and an associated novel virus.</title>
        <authorList>
            <person name="Inwood S."/>
            <person name="Skelly J."/>
            <person name="Guhlin J."/>
            <person name="Harrop T."/>
            <person name="Goldson S."/>
            <person name="Dearden P."/>
        </authorList>
    </citation>
    <scope>NUCLEOTIDE SEQUENCE</scope>
    <source>
        <strain evidence="2">Irish</strain>
        <tissue evidence="2">Whole body</tissue>
    </source>
</reference>
<gene>
    <name evidence="2" type="ORF">PV328_008037</name>
</gene>
<proteinExistence type="predicted"/>
<evidence type="ECO:0000256" key="1">
    <source>
        <dbReference type="SAM" id="MobiDB-lite"/>
    </source>
</evidence>
<evidence type="ECO:0000313" key="3">
    <source>
        <dbReference type="Proteomes" id="UP001168990"/>
    </source>
</evidence>
<feature type="compositionally biased region" description="Basic and acidic residues" evidence="1">
    <location>
        <begin position="22"/>
        <end position="32"/>
    </location>
</feature>
<organism evidence="2 3">
    <name type="scientific">Microctonus aethiopoides</name>
    <dbReference type="NCBI Taxonomy" id="144406"/>
    <lineage>
        <taxon>Eukaryota</taxon>
        <taxon>Metazoa</taxon>
        <taxon>Ecdysozoa</taxon>
        <taxon>Arthropoda</taxon>
        <taxon>Hexapoda</taxon>
        <taxon>Insecta</taxon>
        <taxon>Pterygota</taxon>
        <taxon>Neoptera</taxon>
        <taxon>Endopterygota</taxon>
        <taxon>Hymenoptera</taxon>
        <taxon>Apocrita</taxon>
        <taxon>Ichneumonoidea</taxon>
        <taxon>Braconidae</taxon>
        <taxon>Euphorinae</taxon>
        <taxon>Microctonus</taxon>
    </lineage>
</organism>
<protein>
    <submittedName>
        <fullName evidence="2">Uncharacterized protein</fullName>
    </submittedName>
</protein>
<dbReference type="AlphaFoldDB" id="A0AA39F105"/>
<evidence type="ECO:0000313" key="2">
    <source>
        <dbReference type="EMBL" id="KAK0160651.1"/>
    </source>
</evidence>
<dbReference type="Proteomes" id="UP001168990">
    <property type="component" value="Unassembled WGS sequence"/>
</dbReference>
<comment type="caution">
    <text evidence="2">The sequence shown here is derived from an EMBL/GenBank/DDBJ whole genome shotgun (WGS) entry which is preliminary data.</text>
</comment>
<sequence length="100" mass="10934">VMKSRKAKSGDGTRAQNSAREIGAEGKVEGKEAAAPATSAARFNYTLQTRDMSKSDASYRLRHLLKVSSTSVDAPIYMQAIQNDICVSDFTLKLDYLFAI</sequence>
<reference evidence="2" key="2">
    <citation type="submission" date="2023-03" db="EMBL/GenBank/DDBJ databases">
        <authorList>
            <person name="Inwood S.N."/>
            <person name="Skelly J.G."/>
            <person name="Guhlin J."/>
            <person name="Harrop T.W.R."/>
            <person name="Goldson S.G."/>
            <person name="Dearden P.K."/>
        </authorList>
    </citation>
    <scope>NUCLEOTIDE SEQUENCE</scope>
    <source>
        <strain evidence="2">Irish</strain>
        <tissue evidence="2">Whole body</tissue>
    </source>
</reference>
<feature type="region of interest" description="Disordered" evidence="1">
    <location>
        <begin position="1"/>
        <end position="33"/>
    </location>
</feature>
<keyword evidence="3" id="KW-1185">Reference proteome</keyword>
<dbReference type="EMBL" id="JAQQBS010001423">
    <property type="protein sequence ID" value="KAK0160651.1"/>
    <property type="molecule type" value="Genomic_DNA"/>
</dbReference>
<accession>A0AA39F105</accession>